<dbReference type="InterPro" id="IPR029787">
    <property type="entry name" value="Nucleotide_cyclase"/>
</dbReference>
<name>A0ABV6G363_9GAMM</name>
<dbReference type="RefSeq" id="WP_019952659.1">
    <property type="nucleotide sequence ID" value="NZ_JBHLVX010000019.1"/>
</dbReference>
<evidence type="ECO:0000313" key="6">
    <source>
        <dbReference type="Proteomes" id="UP001589814"/>
    </source>
</evidence>
<keyword evidence="3" id="KW-0472">Membrane</keyword>
<dbReference type="InterPro" id="IPR050469">
    <property type="entry name" value="Diguanylate_Cyclase"/>
</dbReference>
<comment type="catalytic activity">
    <reaction evidence="2">
        <text>2 GTP = 3',3'-c-di-GMP + 2 diphosphate</text>
        <dbReference type="Rhea" id="RHEA:24898"/>
        <dbReference type="ChEBI" id="CHEBI:33019"/>
        <dbReference type="ChEBI" id="CHEBI:37565"/>
        <dbReference type="ChEBI" id="CHEBI:58805"/>
        <dbReference type="EC" id="2.7.7.65"/>
    </reaction>
</comment>
<keyword evidence="3" id="KW-0812">Transmembrane</keyword>
<keyword evidence="6" id="KW-1185">Reference proteome</keyword>
<dbReference type="Pfam" id="PF00990">
    <property type="entry name" value="GGDEF"/>
    <property type="match status" value="1"/>
</dbReference>
<dbReference type="EC" id="2.7.7.65" evidence="1"/>
<keyword evidence="3" id="KW-1133">Transmembrane helix</keyword>
<dbReference type="GO" id="GO:0052621">
    <property type="term" value="F:diguanylate cyclase activity"/>
    <property type="evidence" value="ECO:0007669"/>
    <property type="project" value="UniProtKB-EC"/>
</dbReference>
<feature type="domain" description="GGDEF" evidence="4">
    <location>
        <begin position="239"/>
        <end position="372"/>
    </location>
</feature>
<dbReference type="EMBL" id="JBHLVX010000019">
    <property type="protein sequence ID" value="MFC0267447.1"/>
    <property type="molecule type" value="Genomic_DNA"/>
</dbReference>
<feature type="transmembrane region" description="Helical" evidence="3">
    <location>
        <begin position="123"/>
        <end position="142"/>
    </location>
</feature>
<keyword evidence="5" id="KW-0808">Transferase</keyword>
<dbReference type="PANTHER" id="PTHR45138:SF9">
    <property type="entry name" value="DIGUANYLATE CYCLASE DGCM-RELATED"/>
    <property type="match status" value="1"/>
</dbReference>
<evidence type="ECO:0000256" key="2">
    <source>
        <dbReference type="ARBA" id="ARBA00034247"/>
    </source>
</evidence>
<dbReference type="Proteomes" id="UP001589814">
    <property type="component" value="Unassembled WGS sequence"/>
</dbReference>
<gene>
    <name evidence="5" type="ORF">ACFFHW_05465</name>
</gene>
<reference evidence="5 6" key="1">
    <citation type="submission" date="2024-09" db="EMBL/GenBank/DDBJ databases">
        <authorList>
            <person name="Sun Q."/>
            <person name="Mori K."/>
        </authorList>
    </citation>
    <scope>NUCLEOTIDE SEQUENCE [LARGE SCALE GENOMIC DNA]</scope>
    <source>
        <strain evidence="5 6">CCM 7415</strain>
    </source>
</reference>
<organism evidence="5 6">
    <name type="scientific">Kushneria aurantia</name>
    <dbReference type="NCBI Taxonomy" id="504092"/>
    <lineage>
        <taxon>Bacteria</taxon>
        <taxon>Pseudomonadati</taxon>
        <taxon>Pseudomonadota</taxon>
        <taxon>Gammaproteobacteria</taxon>
        <taxon>Oceanospirillales</taxon>
        <taxon>Halomonadaceae</taxon>
        <taxon>Kushneria</taxon>
    </lineage>
</organism>
<dbReference type="InterPro" id="IPR000160">
    <property type="entry name" value="GGDEF_dom"/>
</dbReference>
<dbReference type="CDD" id="cd01949">
    <property type="entry name" value="GGDEF"/>
    <property type="match status" value="1"/>
</dbReference>
<sequence length="378" mass="42777">MSLPRWRLMRWLSGCERDLPEEVLRQLVDGPINWLPIVLAGIGSALLVTTALALESGSAVWVQLSLLQCVFLVWRLELQRRLRHDLKTKREARVDGIMLHQLLWAASLGVMAVAGLMAGGAAATLSIAVMLVVASLCPALCIGRPRLSLTLVLLCDLPLKLAVPFQSEPLYWVFILQGPVFWLLMDWFSRQLSAQTEASLLKSYRSRLEADYDHLTRLYSRQGFYRAVSLMRRRLAGRVPVALLYVDLDGFKDVNDRLGHEEGDNLLIQVADCFRDVLRNEDLVARWGGDEFLLLLPGADEKTPVVIAERLLRAIREMRQDDTRIDASIGISRLEDARDLKRVELEKLIRRADHALYRAKNEGKGRYHSAFEAESDNA</sequence>
<feature type="transmembrane region" description="Helical" evidence="3">
    <location>
        <begin position="97"/>
        <end position="117"/>
    </location>
</feature>
<evidence type="ECO:0000259" key="4">
    <source>
        <dbReference type="PROSITE" id="PS50887"/>
    </source>
</evidence>
<feature type="transmembrane region" description="Helical" evidence="3">
    <location>
        <begin position="60"/>
        <end position="76"/>
    </location>
</feature>
<dbReference type="SUPFAM" id="SSF55073">
    <property type="entry name" value="Nucleotide cyclase"/>
    <property type="match status" value="1"/>
</dbReference>
<evidence type="ECO:0000313" key="5">
    <source>
        <dbReference type="EMBL" id="MFC0267447.1"/>
    </source>
</evidence>
<protein>
    <recommendedName>
        <fullName evidence="1">diguanylate cyclase</fullName>
        <ecNumber evidence="1">2.7.7.65</ecNumber>
    </recommendedName>
</protein>
<dbReference type="PANTHER" id="PTHR45138">
    <property type="entry name" value="REGULATORY COMPONENTS OF SENSORY TRANSDUCTION SYSTEM"/>
    <property type="match status" value="1"/>
</dbReference>
<dbReference type="Gene3D" id="3.30.70.270">
    <property type="match status" value="1"/>
</dbReference>
<evidence type="ECO:0000256" key="3">
    <source>
        <dbReference type="SAM" id="Phobius"/>
    </source>
</evidence>
<proteinExistence type="predicted"/>
<keyword evidence="5" id="KW-0548">Nucleotidyltransferase</keyword>
<dbReference type="NCBIfam" id="TIGR00254">
    <property type="entry name" value="GGDEF"/>
    <property type="match status" value="1"/>
</dbReference>
<evidence type="ECO:0000256" key="1">
    <source>
        <dbReference type="ARBA" id="ARBA00012528"/>
    </source>
</evidence>
<dbReference type="InterPro" id="IPR043128">
    <property type="entry name" value="Rev_trsase/Diguanyl_cyclase"/>
</dbReference>
<comment type="caution">
    <text evidence="5">The sequence shown here is derived from an EMBL/GenBank/DDBJ whole genome shotgun (WGS) entry which is preliminary data.</text>
</comment>
<dbReference type="PROSITE" id="PS50887">
    <property type="entry name" value="GGDEF"/>
    <property type="match status" value="1"/>
</dbReference>
<accession>A0ABV6G363</accession>
<dbReference type="SMART" id="SM00267">
    <property type="entry name" value="GGDEF"/>
    <property type="match status" value="1"/>
</dbReference>
<feature type="transmembrane region" description="Helical" evidence="3">
    <location>
        <begin position="34"/>
        <end position="54"/>
    </location>
</feature>